<keyword evidence="4" id="KW-1185">Reference proteome</keyword>
<feature type="compositionally biased region" description="Polar residues" evidence="1">
    <location>
        <begin position="243"/>
        <end position="255"/>
    </location>
</feature>
<evidence type="ECO:0000313" key="3">
    <source>
        <dbReference type="EMBL" id="TFK92988.1"/>
    </source>
</evidence>
<evidence type="ECO:0000256" key="1">
    <source>
        <dbReference type="SAM" id="MobiDB-lite"/>
    </source>
</evidence>
<reference evidence="3 4" key="1">
    <citation type="journal article" date="2019" name="Nat. Ecol. Evol.">
        <title>Megaphylogeny resolves global patterns of mushroom evolution.</title>
        <authorList>
            <person name="Varga T."/>
            <person name="Krizsan K."/>
            <person name="Foldi C."/>
            <person name="Dima B."/>
            <person name="Sanchez-Garcia M."/>
            <person name="Sanchez-Ramirez S."/>
            <person name="Szollosi G.J."/>
            <person name="Szarkandi J.G."/>
            <person name="Papp V."/>
            <person name="Albert L."/>
            <person name="Andreopoulos W."/>
            <person name="Angelini C."/>
            <person name="Antonin V."/>
            <person name="Barry K.W."/>
            <person name="Bougher N.L."/>
            <person name="Buchanan P."/>
            <person name="Buyck B."/>
            <person name="Bense V."/>
            <person name="Catcheside P."/>
            <person name="Chovatia M."/>
            <person name="Cooper J."/>
            <person name="Damon W."/>
            <person name="Desjardin D."/>
            <person name="Finy P."/>
            <person name="Geml J."/>
            <person name="Haridas S."/>
            <person name="Hughes K."/>
            <person name="Justo A."/>
            <person name="Karasinski D."/>
            <person name="Kautmanova I."/>
            <person name="Kiss B."/>
            <person name="Kocsube S."/>
            <person name="Kotiranta H."/>
            <person name="LaButti K.M."/>
            <person name="Lechner B.E."/>
            <person name="Liimatainen K."/>
            <person name="Lipzen A."/>
            <person name="Lukacs Z."/>
            <person name="Mihaltcheva S."/>
            <person name="Morgado L.N."/>
            <person name="Niskanen T."/>
            <person name="Noordeloos M.E."/>
            <person name="Ohm R.A."/>
            <person name="Ortiz-Santana B."/>
            <person name="Ovrebo C."/>
            <person name="Racz N."/>
            <person name="Riley R."/>
            <person name="Savchenko A."/>
            <person name="Shiryaev A."/>
            <person name="Soop K."/>
            <person name="Spirin V."/>
            <person name="Szebenyi C."/>
            <person name="Tomsovsky M."/>
            <person name="Tulloss R.E."/>
            <person name="Uehling J."/>
            <person name="Grigoriev I.V."/>
            <person name="Vagvolgyi C."/>
            <person name="Papp T."/>
            <person name="Martin F.M."/>
            <person name="Miettinen O."/>
            <person name="Hibbett D.S."/>
            <person name="Nagy L.G."/>
        </authorList>
    </citation>
    <scope>NUCLEOTIDE SEQUENCE [LARGE SCALE GENOMIC DNA]</scope>
    <source>
        <strain evidence="3 4">HHB13444</strain>
    </source>
</reference>
<keyword evidence="2" id="KW-0732">Signal</keyword>
<dbReference type="AlphaFoldDB" id="A0A5C3PYQ5"/>
<feature type="signal peptide" evidence="2">
    <location>
        <begin position="1"/>
        <end position="26"/>
    </location>
</feature>
<dbReference type="EMBL" id="ML210989">
    <property type="protein sequence ID" value="TFK92988.1"/>
    <property type="molecule type" value="Genomic_DNA"/>
</dbReference>
<proteinExistence type="predicted"/>
<organism evidence="3 4">
    <name type="scientific">Polyporus arcularius HHB13444</name>
    <dbReference type="NCBI Taxonomy" id="1314778"/>
    <lineage>
        <taxon>Eukaryota</taxon>
        <taxon>Fungi</taxon>
        <taxon>Dikarya</taxon>
        <taxon>Basidiomycota</taxon>
        <taxon>Agaricomycotina</taxon>
        <taxon>Agaricomycetes</taxon>
        <taxon>Polyporales</taxon>
        <taxon>Polyporaceae</taxon>
        <taxon>Polyporus</taxon>
    </lineage>
</organism>
<name>A0A5C3PYQ5_9APHY</name>
<evidence type="ECO:0000313" key="4">
    <source>
        <dbReference type="Proteomes" id="UP000308197"/>
    </source>
</evidence>
<gene>
    <name evidence="3" type="ORF">K466DRAFT_594803</name>
</gene>
<evidence type="ECO:0000256" key="2">
    <source>
        <dbReference type="SAM" id="SignalP"/>
    </source>
</evidence>
<protein>
    <submittedName>
        <fullName evidence="3">Uncharacterized protein</fullName>
    </submittedName>
</protein>
<dbReference type="Proteomes" id="UP000308197">
    <property type="component" value="Unassembled WGS sequence"/>
</dbReference>
<feature type="compositionally biased region" description="Low complexity" evidence="1">
    <location>
        <begin position="222"/>
        <end position="242"/>
    </location>
</feature>
<dbReference type="STRING" id="1314778.A0A5C3PYQ5"/>
<feature type="region of interest" description="Disordered" evidence="1">
    <location>
        <begin position="222"/>
        <end position="255"/>
    </location>
</feature>
<feature type="chain" id="PRO_5023124727" evidence="2">
    <location>
        <begin position="27"/>
        <end position="286"/>
    </location>
</feature>
<dbReference type="InParanoid" id="A0A5C3PYQ5"/>
<sequence>MSSVRWTGAARASLIILSFLVHAVHSFIPASPSNSTDATANLLNATLNVFWFSRGQLTMSFARAAATSDSSGVATGALVHYTDDAPSGTTKTPWVALVACDQNATNATLDDIFARAKNAGAQAGVLYSLFSSTCIVNPGYSNPPLDVYVSTSLPSSKLLENVFRNVDAAKFGTFNPETLDSEFAHVTSAPSNGFTVDPGYTVAVITPRLPIFSSVYTALPTSTGSDAARTSATSATTGTATSLAPNSTATSPSGNVTNENDAMFSGLPTLTLAGCLLITLSLTILA</sequence>
<accession>A0A5C3PYQ5</accession>